<protein>
    <submittedName>
        <fullName evidence="1">Uncharacterized protein</fullName>
    </submittedName>
</protein>
<organism evidence="1">
    <name type="scientific">bioreactor metagenome</name>
    <dbReference type="NCBI Taxonomy" id="1076179"/>
    <lineage>
        <taxon>unclassified sequences</taxon>
        <taxon>metagenomes</taxon>
        <taxon>ecological metagenomes</taxon>
    </lineage>
</organism>
<evidence type="ECO:0000313" key="1">
    <source>
        <dbReference type="EMBL" id="MPM74708.1"/>
    </source>
</evidence>
<sequence length="168" mass="18386">MQLRCGVAVHRGHNVLAQLNNRHLNAQFVQVFGNFNADVPAADHHDAFGGVFVAKLFDGKGVGDVAQGKHLFAVKPGQGQVQRLSARRKQQLVVAFFIGAAVCQQFHRHFFGLAVNGNHLVAGAHIHPKTVKKALRCWQGQFGFFTDDVADVIRQAAVCKRDVIATLE</sequence>
<comment type="caution">
    <text evidence="1">The sequence shown here is derived from an EMBL/GenBank/DDBJ whole genome shotgun (WGS) entry which is preliminary data.</text>
</comment>
<accession>A0A645CCT8</accession>
<dbReference type="EMBL" id="VSSQ01026148">
    <property type="protein sequence ID" value="MPM74708.1"/>
    <property type="molecule type" value="Genomic_DNA"/>
</dbReference>
<proteinExistence type="predicted"/>
<dbReference type="AlphaFoldDB" id="A0A645CCT8"/>
<gene>
    <name evidence="1" type="ORF">SDC9_121697</name>
</gene>
<name>A0A645CCT8_9ZZZZ</name>
<reference evidence="1" key="1">
    <citation type="submission" date="2019-08" db="EMBL/GenBank/DDBJ databases">
        <authorList>
            <person name="Kucharzyk K."/>
            <person name="Murdoch R.W."/>
            <person name="Higgins S."/>
            <person name="Loffler F."/>
        </authorList>
    </citation>
    <scope>NUCLEOTIDE SEQUENCE</scope>
</reference>